<organism evidence="1">
    <name type="scientific">Siphoviridae sp. ctmP938</name>
    <dbReference type="NCBI Taxonomy" id="2827933"/>
    <lineage>
        <taxon>Viruses</taxon>
        <taxon>Duplodnaviria</taxon>
        <taxon>Heunggongvirae</taxon>
        <taxon>Uroviricota</taxon>
        <taxon>Caudoviricetes</taxon>
    </lineage>
</organism>
<protein>
    <submittedName>
        <fullName evidence="1">Uncharacterized protein</fullName>
    </submittedName>
</protein>
<dbReference type="EMBL" id="BK032519">
    <property type="protein sequence ID" value="DAF45810.1"/>
    <property type="molecule type" value="Genomic_DNA"/>
</dbReference>
<accession>A0A8S5S522</accession>
<reference evidence="1" key="1">
    <citation type="journal article" date="2021" name="Proc. Natl. Acad. Sci. U.S.A.">
        <title>A Catalog of Tens of Thousands of Viruses from Human Metagenomes Reveals Hidden Associations with Chronic Diseases.</title>
        <authorList>
            <person name="Tisza M.J."/>
            <person name="Buck C.B."/>
        </authorList>
    </citation>
    <scope>NUCLEOTIDE SEQUENCE</scope>
    <source>
        <strain evidence="1">CtmP938</strain>
    </source>
</reference>
<name>A0A8S5S522_9CAUD</name>
<sequence>MTTKELNGLLGSMRCDFNTLAKITDNLSALHEKGMEKLRAAESAENDDDAAERLEEAVICMREASHQCDRISVDYWKGVLGQKKSTLTQLFDTLALVNDAALRMRDIDIKKGQELPNVVYWHMRQAKSHLEIVQSHLTILVRDYRKEDCRKERHGADTK</sequence>
<proteinExistence type="predicted"/>
<evidence type="ECO:0000313" key="1">
    <source>
        <dbReference type="EMBL" id="DAF45810.1"/>
    </source>
</evidence>